<dbReference type="EMBL" id="CP036273">
    <property type="protein sequence ID" value="QDU19009.1"/>
    <property type="molecule type" value="Genomic_DNA"/>
</dbReference>
<dbReference type="OrthoDB" id="9817334at2"/>
<keyword evidence="3" id="KW-1185">Reference proteome</keyword>
<dbReference type="Proteomes" id="UP000319576">
    <property type="component" value="Chromosome"/>
</dbReference>
<dbReference type="RefSeq" id="WP_145234685.1">
    <property type="nucleotide sequence ID" value="NZ_CP036273.1"/>
</dbReference>
<evidence type="ECO:0000313" key="3">
    <source>
        <dbReference type="Proteomes" id="UP000319576"/>
    </source>
</evidence>
<sequence length="163" mass="18157">MLDLGPRNEEGNPRAEPLPVHPALLAPAFVQATGGNRLLTFGTVEGVIERGFPAASYQATLFACTRRLPTPVLYLEATLAHKKDVKRRMATPGMILDDPQPGELRAVKVIPNPAAQEDGFFIPTNMRVPPRLGDPRHEQHEEMLEWRGRSTPKPSTPRRRRGR</sequence>
<evidence type="ECO:0000313" key="2">
    <source>
        <dbReference type="EMBL" id="QDU19009.1"/>
    </source>
</evidence>
<organism evidence="2 3">
    <name type="scientific">Urbifossiella limnaea</name>
    <dbReference type="NCBI Taxonomy" id="2528023"/>
    <lineage>
        <taxon>Bacteria</taxon>
        <taxon>Pseudomonadati</taxon>
        <taxon>Planctomycetota</taxon>
        <taxon>Planctomycetia</taxon>
        <taxon>Gemmatales</taxon>
        <taxon>Gemmataceae</taxon>
        <taxon>Urbifossiella</taxon>
    </lineage>
</organism>
<reference evidence="2 3" key="1">
    <citation type="submission" date="2019-02" db="EMBL/GenBank/DDBJ databases">
        <title>Deep-cultivation of Planctomycetes and their phenomic and genomic characterization uncovers novel biology.</title>
        <authorList>
            <person name="Wiegand S."/>
            <person name="Jogler M."/>
            <person name="Boedeker C."/>
            <person name="Pinto D."/>
            <person name="Vollmers J."/>
            <person name="Rivas-Marin E."/>
            <person name="Kohn T."/>
            <person name="Peeters S.H."/>
            <person name="Heuer A."/>
            <person name="Rast P."/>
            <person name="Oberbeckmann S."/>
            <person name="Bunk B."/>
            <person name="Jeske O."/>
            <person name="Meyerdierks A."/>
            <person name="Storesund J.E."/>
            <person name="Kallscheuer N."/>
            <person name="Luecker S."/>
            <person name="Lage O.M."/>
            <person name="Pohl T."/>
            <person name="Merkel B.J."/>
            <person name="Hornburger P."/>
            <person name="Mueller R.-W."/>
            <person name="Bruemmer F."/>
            <person name="Labrenz M."/>
            <person name="Spormann A.M."/>
            <person name="Op den Camp H."/>
            <person name="Overmann J."/>
            <person name="Amann R."/>
            <person name="Jetten M.S.M."/>
            <person name="Mascher T."/>
            <person name="Medema M.H."/>
            <person name="Devos D.P."/>
            <person name="Kaster A.-K."/>
            <person name="Ovreas L."/>
            <person name="Rohde M."/>
            <person name="Galperin M.Y."/>
            <person name="Jogler C."/>
        </authorList>
    </citation>
    <scope>NUCLEOTIDE SEQUENCE [LARGE SCALE GENOMIC DNA]</scope>
    <source>
        <strain evidence="2 3">ETA_A1</strain>
    </source>
</reference>
<name>A0A517XNC8_9BACT</name>
<dbReference type="KEGG" id="uli:ETAA1_09110"/>
<dbReference type="AlphaFoldDB" id="A0A517XNC8"/>
<proteinExistence type="predicted"/>
<accession>A0A517XNC8</accession>
<protein>
    <submittedName>
        <fullName evidence="2">Uncharacterized protein</fullName>
    </submittedName>
</protein>
<feature type="region of interest" description="Disordered" evidence="1">
    <location>
        <begin position="120"/>
        <end position="163"/>
    </location>
</feature>
<gene>
    <name evidence="2" type="ORF">ETAA1_09110</name>
</gene>
<feature type="compositionally biased region" description="Basic and acidic residues" evidence="1">
    <location>
        <begin position="133"/>
        <end position="148"/>
    </location>
</feature>
<evidence type="ECO:0000256" key="1">
    <source>
        <dbReference type="SAM" id="MobiDB-lite"/>
    </source>
</evidence>